<comment type="cofactor">
    <cofactor evidence="1">
        <name>Zn(2+)</name>
        <dbReference type="ChEBI" id="CHEBI:29105"/>
    </cofactor>
</comment>
<evidence type="ECO:0000313" key="7">
    <source>
        <dbReference type="EMBL" id="KAF2829767.1"/>
    </source>
</evidence>
<evidence type="ECO:0000256" key="1">
    <source>
        <dbReference type="ARBA" id="ARBA00001947"/>
    </source>
</evidence>
<proteinExistence type="inferred from homology"/>
<protein>
    <submittedName>
        <fullName evidence="7">Extradiol aromatic ring-opening dioxygenase</fullName>
    </submittedName>
</protein>
<keyword evidence="7" id="KW-0223">Dioxygenase</keyword>
<dbReference type="EMBL" id="MU006220">
    <property type="protein sequence ID" value="KAF2829767.1"/>
    <property type="molecule type" value="Genomic_DNA"/>
</dbReference>
<keyword evidence="4" id="KW-0862">Zinc</keyword>
<evidence type="ECO:0000256" key="4">
    <source>
        <dbReference type="ARBA" id="ARBA00022833"/>
    </source>
</evidence>
<dbReference type="Pfam" id="PF02900">
    <property type="entry name" value="LigB"/>
    <property type="match status" value="1"/>
</dbReference>
<keyword evidence="5" id="KW-0560">Oxidoreductase</keyword>
<evidence type="ECO:0000256" key="2">
    <source>
        <dbReference type="ARBA" id="ARBA00007581"/>
    </source>
</evidence>
<dbReference type="Gene3D" id="3.40.830.10">
    <property type="entry name" value="LigB-like"/>
    <property type="match status" value="1"/>
</dbReference>
<reference evidence="7" key="1">
    <citation type="journal article" date="2020" name="Stud. Mycol.">
        <title>101 Dothideomycetes genomes: a test case for predicting lifestyles and emergence of pathogens.</title>
        <authorList>
            <person name="Haridas S."/>
            <person name="Albert R."/>
            <person name="Binder M."/>
            <person name="Bloem J."/>
            <person name="Labutti K."/>
            <person name="Salamov A."/>
            <person name="Andreopoulos B."/>
            <person name="Baker S."/>
            <person name="Barry K."/>
            <person name="Bills G."/>
            <person name="Bluhm B."/>
            <person name="Cannon C."/>
            <person name="Castanera R."/>
            <person name="Culley D."/>
            <person name="Daum C."/>
            <person name="Ezra D."/>
            <person name="Gonzalez J."/>
            <person name="Henrissat B."/>
            <person name="Kuo A."/>
            <person name="Liang C."/>
            <person name="Lipzen A."/>
            <person name="Lutzoni F."/>
            <person name="Magnuson J."/>
            <person name="Mondo S."/>
            <person name="Nolan M."/>
            <person name="Ohm R."/>
            <person name="Pangilinan J."/>
            <person name="Park H.-J."/>
            <person name="Ramirez L."/>
            <person name="Alfaro M."/>
            <person name="Sun H."/>
            <person name="Tritt A."/>
            <person name="Yoshinaga Y."/>
            <person name="Zwiers L.-H."/>
            <person name="Turgeon B."/>
            <person name="Goodwin S."/>
            <person name="Spatafora J."/>
            <person name="Crous P."/>
            <person name="Grigoriev I."/>
        </authorList>
    </citation>
    <scope>NUCLEOTIDE SEQUENCE</scope>
    <source>
        <strain evidence="7">CBS 113818</strain>
    </source>
</reference>
<dbReference type="PANTHER" id="PTHR30096:SF0">
    <property type="entry name" value="4,5-DOPA DIOXYGENASE EXTRADIOL-LIKE PROTEIN"/>
    <property type="match status" value="1"/>
</dbReference>
<evidence type="ECO:0000256" key="5">
    <source>
        <dbReference type="ARBA" id="ARBA00023002"/>
    </source>
</evidence>
<keyword evidence="3" id="KW-0479">Metal-binding</keyword>
<gene>
    <name evidence="7" type="ORF">CC86DRAFT_284732</name>
</gene>
<evidence type="ECO:0000259" key="6">
    <source>
        <dbReference type="Pfam" id="PF02900"/>
    </source>
</evidence>
<accession>A0A6A7AAR1</accession>
<keyword evidence="8" id="KW-1185">Reference proteome</keyword>
<dbReference type="CDD" id="cd07363">
    <property type="entry name" value="45_DOPA_Dioxygenase"/>
    <property type="match status" value="1"/>
</dbReference>
<evidence type="ECO:0000313" key="8">
    <source>
        <dbReference type="Proteomes" id="UP000799424"/>
    </source>
</evidence>
<dbReference type="PIRSF" id="PIRSF006157">
    <property type="entry name" value="Doxgns_DODA"/>
    <property type="match status" value="1"/>
</dbReference>
<dbReference type="InterPro" id="IPR004183">
    <property type="entry name" value="Xdiol_dOase_suB"/>
</dbReference>
<feature type="domain" description="Extradiol ring-cleavage dioxygenase class III enzyme subunit B" evidence="6">
    <location>
        <begin position="14"/>
        <end position="258"/>
    </location>
</feature>
<dbReference type="GO" id="GO:0016702">
    <property type="term" value="F:oxidoreductase activity, acting on single donors with incorporation of molecular oxygen, incorporation of two atoms of oxygen"/>
    <property type="evidence" value="ECO:0007669"/>
    <property type="project" value="UniProtKB-ARBA"/>
</dbReference>
<name>A0A6A7AAR1_9PLEO</name>
<dbReference type="OrthoDB" id="7396853at2759"/>
<dbReference type="AlphaFoldDB" id="A0A6A7AAR1"/>
<dbReference type="InterPro" id="IPR014436">
    <property type="entry name" value="Extradiol_dOase_DODA"/>
</dbReference>
<dbReference type="PANTHER" id="PTHR30096">
    <property type="entry name" value="4,5-DOPA DIOXYGENASE EXTRADIOL-LIKE PROTEIN"/>
    <property type="match status" value="1"/>
</dbReference>
<organism evidence="7 8">
    <name type="scientific">Ophiobolus disseminans</name>
    <dbReference type="NCBI Taxonomy" id="1469910"/>
    <lineage>
        <taxon>Eukaryota</taxon>
        <taxon>Fungi</taxon>
        <taxon>Dikarya</taxon>
        <taxon>Ascomycota</taxon>
        <taxon>Pezizomycotina</taxon>
        <taxon>Dothideomycetes</taxon>
        <taxon>Pleosporomycetidae</taxon>
        <taxon>Pleosporales</taxon>
        <taxon>Pleosporineae</taxon>
        <taxon>Phaeosphaeriaceae</taxon>
        <taxon>Ophiobolus</taxon>
    </lineage>
</organism>
<comment type="similarity">
    <text evidence="2">Belongs to the DODA-type extradiol aromatic ring-opening dioxygenase family.</text>
</comment>
<evidence type="ECO:0000256" key="3">
    <source>
        <dbReference type="ARBA" id="ARBA00022723"/>
    </source>
</evidence>
<dbReference type="GO" id="GO:0008270">
    <property type="term" value="F:zinc ion binding"/>
    <property type="evidence" value="ECO:0007669"/>
    <property type="project" value="InterPro"/>
</dbReference>
<dbReference type="SUPFAM" id="SSF53213">
    <property type="entry name" value="LigB-like"/>
    <property type="match status" value="1"/>
</dbReference>
<dbReference type="GO" id="GO:0008198">
    <property type="term" value="F:ferrous iron binding"/>
    <property type="evidence" value="ECO:0007669"/>
    <property type="project" value="InterPro"/>
</dbReference>
<sequence length="283" mass="31476">MCDTTTTASSRMPVYFLSIGGPSFIENTQHPAYAKLGEIGREITTKVKPKAIVVFSAHWQDSPNRILINAAEDTNIIYDFYGFPPHYYEYKFPNKGSPELANKVIERLGGVGIEVQKVKRGLDHGVWAGFIVAFDPKKNPLNVPIVQVSLFNNEDVGRHYRMGEALQSLRAEGILIVGAGMAVHNLQDFRASRGSGKTMPYSFTFDDALKHAATSDPEEREEKMLELMTRSDGRQAHPTLDHILPMYVAAGAAGKSSGKLLWTMPEISLSWAQYRFDELPTTP</sequence>
<dbReference type="Proteomes" id="UP000799424">
    <property type="component" value="Unassembled WGS sequence"/>
</dbReference>